<reference evidence="1" key="1">
    <citation type="submission" date="2024-03" db="EMBL/GenBank/DDBJ databases">
        <title>Eukaryotic viruses encode the ribosomal protein eL40.</title>
        <authorList>
            <person name="Thomy J."/>
            <person name="Schvarcz C.R."/>
            <person name="McBeain K.A."/>
            <person name="Edwards K.F."/>
            <person name="Steward G.F."/>
        </authorList>
    </citation>
    <scope>NUCLEOTIDE SEQUENCE</scope>
    <source>
        <strain evidence="1">FloV-SA2</strain>
    </source>
</reference>
<protein>
    <submittedName>
        <fullName evidence="1">Uncharacterized protein</fullName>
    </submittedName>
</protein>
<dbReference type="EMBL" id="PP542043">
    <property type="protein sequence ID" value="XDO01900.1"/>
    <property type="molecule type" value="Genomic_DNA"/>
</dbReference>
<accession>A0AB39JBZ9</accession>
<evidence type="ECO:0000313" key="1">
    <source>
        <dbReference type="EMBL" id="XDO01900.1"/>
    </source>
</evidence>
<proteinExistence type="predicted"/>
<gene>
    <name evidence="1" type="ORF">FloV-SA2_00077</name>
</gene>
<name>A0AB39JBZ9_9VIRU</name>
<sequence length="31" mass="3670">MIINIFDGGMIFEINKKYPDYGQYAIKMISR</sequence>
<organism evidence="1">
    <name type="scientific">Florenciella sp. virus SA2</name>
    <dbReference type="NCBI Taxonomy" id="3240092"/>
    <lineage>
        <taxon>Viruses</taxon>
    </lineage>
</organism>